<reference evidence="3 4" key="2">
    <citation type="submission" date="2018-11" db="EMBL/GenBank/DDBJ databases">
        <authorList>
            <consortium name="Pathogen Informatics"/>
        </authorList>
    </citation>
    <scope>NUCLEOTIDE SEQUENCE [LARGE SCALE GENOMIC DNA]</scope>
</reference>
<comment type="similarity">
    <text evidence="1">Belongs to the villin/gelsolin family.</text>
</comment>
<dbReference type="InterPro" id="IPR007123">
    <property type="entry name" value="Gelsolin-like_dom"/>
</dbReference>
<reference evidence="5" key="1">
    <citation type="submission" date="2017-02" db="UniProtKB">
        <authorList>
            <consortium name="WormBaseParasite"/>
        </authorList>
    </citation>
    <scope>IDENTIFICATION</scope>
</reference>
<dbReference type="InterPro" id="IPR007122">
    <property type="entry name" value="Villin/Gelsolin"/>
</dbReference>
<dbReference type="Gene3D" id="1.10.950.10">
    <property type="entry name" value="Villin headpiece domain"/>
    <property type="match status" value="1"/>
</dbReference>
<dbReference type="InterPro" id="IPR029006">
    <property type="entry name" value="ADF-H/Gelsolin-like_dom_sf"/>
</dbReference>
<dbReference type="SUPFAM" id="SSF47050">
    <property type="entry name" value="VHP, Villin headpiece domain"/>
    <property type="match status" value="1"/>
</dbReference>
<sequence>MLAEGSGCVPISDVKKAVEFTKHALIQFDILDKLFTLLKISAEQWRNRIKTDSELQNLSGKKRLQKDFPTKEIRKEQPNTLDIGKGLDRFYSNLSCISSLGKTFEINCSEFEDAISSYPKLVVPIRAAVRGRKRRSKRNSSRQFCNSSVQVTDLHSDNFVQKVDDKVSDEVGISSSAKKGLQSKLDYSTVKLKKPEVKSVYPELMLLRLKGEKYVDVRLVAPRYTSVHAFAVFILLTPNRLFLFHGKYANLLEKSKALIITTSICEKNGELGCKVKHCENVHEGKGVREFWHLLGLNEIEIDGNIRGEYVPDNLLTLSEPFESLAAQVNTIYEVNEQHIMKQISTAEVPKLSFLHPNKNLIFDFGSEIYVWVGRNANRQQTQQAVIYAEKLRRKGLRIQAGMDYQVIFGDSFEIGRPDWCIVVKLIQGLHDSLFQHKFYNWQVVPWHNINCTTKCKQKITSSPISLQSEEEEAHNLGRNLACQVVEEPVLIFEETMLSRNCSNIFTENIRYFIMEGEKKLREMNDLWILENNRCYVVKWEYRIERGGVRKLDGSEREKETGRPRVAYFYWLGKKSSKTEQGLCALALRDYDKEHFPHERILQHYEPPLFLRLFKGVMVIRGEGSGIFLVYSSSSHPEESFIEELSSPVIYRSHAVYIILTDDRITILKGLNSYANLKSAAQRFAENIKLHFKLFLQFTSEPTIIHCDLSKDGNYSVIEADNWEKPPRLFRLYEKYAEELICANWDPLLPFSFRQESFRDNIMVDQGNRLWLWSNKMITTFVLRVADAYWSSHKGVKTVIYKKQEPDAFKALFAEWNDYNDDNDENVIMINYLRLSLFVRAREISQVLKGIHYEPTDLDKLLQLRTKTWPLEQVINRDLPAGTDTNRLEQYLTEDDFQSVFRMERHAFYALPLWKQIELRKKNKLF</sequence>
<evidence type="ECO:0000313" key="5">
    <source>
        <dbReference type="WBParaSite" id="TCLT_0000259501-mRNA-1"/>
    </source>
</evidence>
<dbReference type="GO" id="GO:0051015">
    <property type="term" value="F:actin filament binding"/>
    <property type="evidence" value="ECO:0007669"/>
    <property type="project" value="InterPro"/>
</dbReference>
<keyword evidence="4" id="KW-1185">Reference proteome</keyword>
<feature type="domain" description="HP" evidence="2">
    <location>
        <begin position="862"/>
        <end position="925"/>
    </location>
</feature>
<evidence type="ECO:0000313" key="3">
    <source>
        <dbReference type="EMBL" id="VDM98642.1"/>
    </source>
</evidence>
<dbReference type="GO" id="GO:0051014">
    <property type="term" value="P:actin filament severing"/>
    <property type="evidence" value="ECO:0007669"/>
    <property type="project" value="TreeGrafter"/>
</dbReference>
<dbReference type="WBParaSite" id="TCLT_0000259501-mRNA-1">
    <property type="protein sequence ID" value="TCLT_0000259501-mRNA-1"/>
    <property type="gene ID" value="TCLT_0000259501"/>
</dbReference>
<accession>A0A0N5CQU5</accession>
<dbReference type="Pfam" id="PF02209">
    <property type="entry name" value="VHP"/>
    <property type="match status" value="1"/>
</dbReference>
<name>A0A0N5CQU5_THECL</name>
<dbReference type="STRING" id="103827.A0A0N5CQU5"/>
<dbReference type="OrthoDB" id="28894at2759"/>
<dbReference type="PANTHER" id="PTHR11977">
    <property type="entry name" value="VILLIN"/>
    <property type="match status" value="1"/>
</dbReference>
<evidence type="ECO:0000313" key="4">
    <source>
        <dbReference type="Proteomes" id="UP000276776"/>
    </source>
</evidence>
<dbReference type="GO" id="GO:0051016">
    <property type="term" value="P:barbed-end actin filament capping"/>
    <property type="evidence" value="ECO:0007669"/>
    <property type="project" value="TreeGrafter"/>
</dbReference>
<gene>
    <name evidence="3" type="ORF">TCLT_LOCUS2596</name>
</gene>
<proteinExistence type="inferred from homology"/>
<evidence type="ECO:0000259" key="2">
    <source>
        <dbReference type="PROSITE" id="PS51089"/>
    </source>
</evidence>
<dbReference type="OMA" id="HFPHERI"/>
<organism evidence="5">
    <name type="scientific">Thelazia callipaeda</name>
    <name type="common">Oriental eyeworm</name>
    <name type="synonym">Parasitic nematode</name>
    <dbReference type="NCBI Taxonomy" id="103827"/>
    <lineage>
        <taxon>Eukaryota</taxon>
        <taxon>Metazoa</taxon>
        <taxon>Ecdysozoa</taxon>
        <taxon>Nematoda</taxon>
        <taxon>Chromadorea</taxon>
        <taxon>Rhabditida</taxon>
        <taxon>Spirurina</taxon>
        <taxon>Spiruromorpha</taxon>
        <taxon>Thelazioidea</taxon>
        <taxon>Thelaziidae</taxon>
        <taxon>Thelazia</taxon>
    </lineage>
</organism>
<evidence type="ECO:0000256" key="1">
    <source>
        <dbReference type="ARBA" id="ARBA00008418"/>
    </source>
</evidence>
<dbReference type="Pfam" id="PF00626">
    <property type="entry name" value="Gelsolin"/>
    <property type="match status" value="1"/>
</dbReference>
<dbReference type="GO" id="GO:0008154">
    <property type="term" value="P:actin polymerization or depolymerization"/>
    <property type="evidence" value="ECO:0007669"/>
    <property type="project" value="TreeGrafter"/>
</dbReference>
<dbReference type="SMART" id="SM00153">
    <property type="entry name" value="VHP"/>
    <property type="match status" value="1"/>
</dbReference>
<dbReference type="GO" id="GO:0015629">
    <property type="term" value="C:actin cytoskeleton"/>
    <property type="evidence" value="ECO:0007669"/>
    <property type="project" value="TreeGrafter"/>
</dbReference>
<dbReference type="Proteomes" id="UP000276776">
    <property type="component" value="Unassembled WGS sequence"/>
</dbReference>
<dbReference type="AlphaFoldDB" id="A0A0N5CQU5"/>
<dbReference type="GO" id="GO:0005546">
    <property type="term" value="F:phosphatidylinositol-4,5-bisphosphate binding"/>
    <property type="evidence" value="ECO:0007669"/>
    <property type="project" value="TreeGrafter"/>
</dbReference>
<dbReference type="GO" id="GO:0005737">
    <property type="term" value="C:cytoplasm"/>
    <property type="evidence" value="ECO:0007669"/>
    <property type="project" value="TreeGrafter"/>
</dbReference>
<dbReference type="SUPFAM" id="SSF55753">
    <property type="entry name" value="Actin depolymerizing proteins"/>
    <property type="match status" value="3"/>
</dbReference>
<dbReference type="EMBL" id="UYYF01000579">
    <property type="protein sequence ID" value="VDM98642.1"/>
    <property type="molecule type" value="Genomic_DNA"/>
</dbReference>
<dbReference type="SMART" id="SM00262">
    <property type="entry name" value="GEL"/>
    <property type="match status" value="2"/>
</dbReference>
<protein>
    <submittedName>
        <fullName evidence="5">HP domain-containing protein</fullName>
    </submittedName>
</protein>
<dbReference type="PROSITE" id="PS51089">
    <property type="entry name" value="HP"/>
    <property type="match status" value="1"/>
</dbReference>
<dbReference type="InterPro" id="IPR003128">
    <property type="entry name" value="Villin_headpiece"/>
</dbReference>
<dbReference type="InterPro" id="IPR036886">
    <property type="entry name" value="Villin_headpiece_dom_sf"/>
</dbReference>
<dbReference type="Gene3D" id="3.40.20.10">
    <property type="entry name" value="Severin"/>
    <property type="match status" value="4"/>
</dbReference>
<dbReference type="PANTHER" id="PTHR11977:SF45">
    <property type="entry name" value="SUPERVILLIN"/>
    <property type="match status" value="1"/>
</dbReference>